<dbReference type="Proteomes" id="UP001465976">
    <property type="component" value="Unassembled WGS sequence"/>
</dbReference>
<proteinExistence type="predicted"/>
<keyword evidence="2" id="KW-1185">Reference proteome</keyword>
<accession>A0ABR3EZ01</accession>
<dbReference type="Pfam" id="PF12585">
    <property type="entry name" value="DUF3759"/>
    <property type="match status" value="1"/>
</dbReference>
<sequence length="104" mass="11598">MGWFSDESDQARAYERVTNAPHKAELSHELIAAAASYEAAKAYEEHCARNGEPQSHAKAKEIFAALAGACVDRIVETKGLDYIDTQKAKHHARQHAEDQLAMRY</sequence>
<evidence type="ECO:0000313" key="2">
    <source>
        <dbReference type="Proteomes" id="UP001465976"/>
    </source>
</evidence>
<dbReference type="InterPro" id="IPR022234">
    <property type="entry name" value="DUF3759"/>
</dbReference>
<evidence type="ECO:0000313" key="1">
    <source>
        <dbReference type="EMBL" id="KAL0568150.1"/>
    </source>
</evidence>
<dbReference type="EMBL" id="JBAHYK010001403">
    <property type="protein sequence ID" value="KAL0568150.1"/>
    <property type="molecule type" value="Genomic_DNA"/>
</dbReference>
<dbReference type="PANTHER" id="PTHR37450">
    <property type="entry name" value="CIPC PROTEIN"/>
    <property type="match status" value="1"/>
</dbReference>
<gene>
    <name evidence="1" type="ORF">V5O48_013844</name>
</gene>
<dbReference type="PANTHER" id="PTHR37450:SF1">
    <property type="entry name" value="CIPC PROTEIN"/>
    <property type="match status" value="1"/>
</dbReference>
<protein>
    <recommendedName>
        <fullName evidence="3">CipC protein</fullName>
    </recommendedName>
</protein>
<reference evidence="1 2" key="1">
    <citation type="submission" date="2024-02" db="EMBL/GenBank/DDBJ databases">
        <title>A draft genome for the cacao thread blight pathogen Marasmius crinis-equi.</title>
        <authorList>
            <person name="Cohen S.P."/>
            <person name="Baruah I.K."/>
            <person name="Amoako-Attah I."/>
            <person name="Bukari Y."/>
            <person name="Meinhardt L.W."/>
            <person name="Bailey B.A."/>
        </authorList>
    </citation>
    <scope>NUCLEOTIDE SEQUENCE [LARGE SCALE GENOMIC DNA]</scope>
    <source>
        <strain evidence="1 2">GH-76</strain>
    </source>
</reference>
<evidence type="ECO:0008006" key="3">
    <source>
        <dbReference type="Google" id="ProtNLM"/>
    </source>
</evidence>
<organism evidence="1 2">
    <name type="scientific">Marasmius crinis-equi</name>
    <dbReference type="NCBI Taxonomy" id="585013"/>
    <lineage>
        <taxon>Eukaryota</taxon>
        <taxon>Fungi</taxon>
        <taxon>Dikarya</taxon>
        <taxon>Basidiomycota</taxon>
        <taxon>Agaricomycotina</taxon>
        <taxon>Agaricomycetes</taxon>
        <taxon>Agaricomycetidae</taxon>
        <taxon>Agaricales</taxon>
        <taxon>Marasmiineae</taxon>
        <taxon>Marasmiaceae</taxon>
        <taxon>Marasmius</taxon>
    </lineage>
</organism>
<comment type="caution">
    <text evidence="1">The sequence shown here is derived from an EMBL/GenBank/DDBJ whole genome shotgun (WGS) entry which is preliminary data.</text>
</comment>
<name>A0ABR3EZ01_9AGAR</name>